<feature type="compositionally biased region" description="Polar residues" evidence="1">
    <location>
        <begin position="226"/>
        <end position="247"/>
    </location>
</feature>
<name>A0A1W0WAP8_HYPEX</name>
<evidence type="ECO:0000313" key="2">
    <source>
        <dbReference type="EMBL" id="OQV12289.1"/>
    </source>
</evidence>
<accession>A0A1W0WAP8</accession>
<feature type="region of interest" description="Disordered" evidence="1">
    <location>
        <begin position="379"/>
        <end position="420"/>
    </location>
</feature>
<dbReference type="EMBL" id="MTYJ01000148">
    <property type="protein sequence ID" value="OQV12289.1"/>
    <property type="molecule type" value="Genomic_DNA"/>
</dbReference>
<feature type="region of interest" description="Disordered" evidence="1">
    <location>
        <begin position="653"/>
        <end position="685"/>
    </location>
</feature>
<reference evidence="3" key="1">
    <citation type="submission" date="2017-01" db="EMBL/GenBank/DDBJ databases">
        <title>Comparative genomics of anhydrobiosis in the tardigrade Hypsibius dujardini.</title>
        <authorList>
            <person name="Yoshida Y."/>
            <person name="Koutsovoulos G."/>
            <person name="Laetsch D."/>
            <person name="Stevens L."/>
            <person name="Kumar S."/>
            <person name="Horikawa D."/>
            <person name="Ishino K."/>
            <person name="Komine S."/>
            <person name="Tomita M."/>
            <person name="Blaxter M."/>
            <person name="Arakawa K."/>
        </authorList>
    </citation>
    <scope>NUCLEOTIDE SEQUENCE [LARGE SCALE GENOMIC DNA]</scope>
    <source>
        <strain evidence="3">Z151</strain>
    </source>
</reference>
<feature type="region of interest" description="Disordered" evidence="1">
    <location>
        <begin position="1"/>
        <end position="182"/>
    </location>
</feature>
<feature type="region of interest" description="Disordered" evidence="1">
    <location>
        <begin position="215"/>
        <end position="254"/>
    </location>
</feature>
<gene>
    <name evidence="2" type="ORF">BV898_13401</name>
</gene>
<organism evidence="2 3">
    <name type="scientific">Hypsibius exemplaris</name>
    <name type="common">Freshwater tardigrade</name>
    <dbReference type="NCBI Taxonomy" id="2072580"/>
    <lineage>
        <taxon>Eukaryota</taxon>
        <taxon>Metazoa</taxon>
        <taxon>Ecdysozoa</taxon>
        <taxon>Tardigrada</taxon>
        <taxon>Eutardigrada</taxon>
        <taxon>Parachela</taxon>
        <taxon>Hypsibioidea</taxon>
        <taxon>Hypsibiidae</taxon>
        <taxon>Hypsibius</taxon>
    </lineage>
</organism>
<keyword evidence="3" id="KW-1185">Reference proteome</keyword>
<evidence type="ECO:0000313" key="3">
    <source>
        <dbReference type="Proteomes" id="UP000192578"/>
    </source>
</evidence>
<dbReference type="AlphaFoldDB" id="A0A1W0WAP8"/>
<sequence length="685" mass="70311">MSSGLHHAAANLKSKHFEGNSHHATTQNGLKQGKAAFATKDPPTESKTSTAKPGRPSKSSAAGSRSSSTSSHTVARPAAATTTLSSSSSKSSRPSDHHPHPPLSSASKVNGHSSPKQQPQQLCGKPPRPLIINALPQPGPPAANQLVRIAAAKPASRAPPPSSSSPTKLFNGVGGGPSSNNSMGKTAQELFFGPAQPFTIFPPNIFPQHHQPPINAFTGGLVNGKSHPSSQPGQHLVQEQQPSSNGTKAAAAAQSINQSITSDAFLANRITEILGGAPPIRPANQKPPTVVPVSRDSSTSSQQQRSKKGPVAIRSKPPQPVTWEAGKSSTVAAIPPRGLPQQPPQPFPAMFLQQPSHPGFVSPITPGSVIQMLYPAATTTPTGTPLNGLPESRASPSTKRRISPAPAKSDSPRIGGGITSSVAPPVVAAVKSKSGKKRKGDAEVVAVVPSAVPFLPAPLPPAFTPPPSAALATTTIATAAASANDVNFDELLSSLQAKIADDDFDGGGGGGGKPDDRDALNLSPRSDFLVDKMPGYSVPPTELKARLRKARRNIKVVDLGLQEEIMNLTATFAGAVIISKRKRTLPVTAAEIVGSVPTVVIGGMTATVNGGGGGGVGSAPSNSAASRGADPVVEIAANARVALPFKKRLYPCVPSPKSPKMGKETQQQHFSETSKATGGKEGKCD</sequence>
<evidence type="ECO:0000256" key="1">
    <source>
        <dbReference type="SAM" id="MobiDB-lite"/>
    </source>
</evidence>
<comment type="caution">
    <text evidence="2">The sequence shown here is derived from an EMBL/GenBank/DDBJ whole genome shotgun (WGS) entry which is preliminary data.</text>
</comment>
<feature type="compositionally biased region" description="Low complexity" evidence="1">
    <location>
        <begin position="379"/>
        <end position="390"/>
    </location>
</feature>
<feature type="compositionally biased region" description="Polar residues" evidence="1">
    <location>
        <begin position="110"/>
        <end position="121"/>
    </location>
</feature>
<proteinExistence type="predicted"/>
<feature type="region of interest" description="Disordered" evidence="1">
    <location>
        <begin position="275"/>
        <end position="328"/>
    </location>
</feature>
<feature type="compositionally biased region" description="Polar residues" evidence="1">
    <location>
        <begin position="664"/>
        <end position="676"/>
    </location>
</feature>
<protein>
    <submittedName>
        <fullName evidence="2">Uncharacterized protein</fullName>
    </submittedName>
</protein>
<dbReference type="Proteomes" id="UP000192578">
    <property type="component" value="Unassembled WGS sequence"/>
</dbReference>
<feature type="compositionally biased region" description="Low complexity" evidence="1">
    <location>
        <begin position="287"/>
        <end position="304"/>
    </location>
</feature>
<feature type="compositionally biased region" description="Low complexity" evidence="1">
    <location>
        <begin position="53"/>
        <end position="92"/>
    </location>
</feature>